<evidence type="ECO:0000256" key="7">
    <source>
        <dbReference type="ARBA" id="ARBA00023033"/>
    </source>
</evidence>
<dbReference type="InterPro" id="IPR001128">
    <property type="entry name" value="Cyt_P450"/>
</dbReference>
<dbReference type="GO" id="GO:0004497">
    <property type="term" value="F:monooxygenase activity"/>
    <property type="evidence" value="ECO:0007669"/>
    <property type="project" value="UniProtKB-KW"/>
</dbReference>
<accession>A0A1R3RSX2</accession>
<dbReference type="Pfam" id="PF00067">
    <property type="entry name" value="p450"/>
    <property type="match status" value="1"/>
</dbReference>
<evidence type="ECO:0000313" key="10">
    <source>
        <dbReference type="EMBL" id="OOF97574.1"/>
    </source>
</evidence>
<evidence type="ECO:0000256" key="6">
    <source>
        <dbReference type="ARBA" id="ARBA00023004"/>
    </source>
</evidence>
<keyword evidence="11" id="KW-1185">Reference proteome</keyword>
<dbReference type="Proteomes" id="UP000188318">
    <property type="component" value="Unassembled WGS sequence"/>
</dbReference>
<dbReference type="InterPro" id="IPR050364">
    <property type="entry name" value="Cytochrome_P450_fung"/>
</dbReference>
<reference evidence="11" key="1">
    <citation type="journal article" date="2017" name="Genome Biol.">
        <title>Comparative genomics reveals high biological diversity and specific adaptations in the industrially and medically important fungal genus Aspergillus.</title>
        <authorList>
            <person name="de Vries R.P."/>
            <person name="Riley R."/>
            <person name="Wiebenga A."/>
            <person name="Aguilar-Osorio G."/>
            <person name="Amillis S."/>
            <person name="Uchima C.A."/>
            <person name="Anderluh G."/>
            <person name="Asadollahi M."/>
            <person name="Askin M."/>
            <person name="Barry K."/>
            <person name="Battaglia E."/>
            <person name="Bayram O."/>
            <person name="Benocci T."/>
            <person name="Braus-Stromeyer S.A."/>
            <person name="Caldana C."/>
            <person name="Canovas D."/>
            <person name="Cerqueira G.C."/>
            <person name="Chen F."/>
            <person name="Chen W."/>
            <person name="Choi C."/>
            <person name="Clum A."/>
            <person name="Dos Santos R.A."/>
            <person name="Damasio A.R."/>
            <person name="Diallinas G."/>
            <person name="Emri T."/>
            <person name="Fekete E."/>
            <person name="Flipphi M."/>
            <person name="Freyberg S."/>
            <person name="Gallo A."/>
            <person name="Gournas C."/>
            <person name="Habgood R."/>
            <person name="Hainaut M."/>
            <person name="Harispe M.L."/>
            <person name="Henrissat B."/>
            <person name="Hilden K.S."/>
            <person name="Hope R."/>
            <person name="Hossain A."/>
            <person name="Karabika E."/>
            <person name="Karaffa L."/>
            <person name="Karanyi Z."/>
            <person name="Krasevec N."/>
            <person name="Kuo A."/>
            <person name="Kusch H."/>
            <person name="LaButti K."/>
            <person name="Lagendijk E.L."/>
            <person name="Lapidus A."/>
            <person name="Levasseur A."/>
            <person name="Lindquist E."/>
            <person name="Lipzen A."/>
            <person name="Logrieco A.F."/>
            <person name="MacCabe A."/>
            <person name="Maekelae M.R."/>
            <person name="Malavazi I."/>
            <person name="Melin P."/>
            <person name="Meyer V."/>
            <person name="Mielnichuk N."/>
            <person name="Miskei M."/>
            <person name="Molnar A.P."/>
            <person name="Mule G."/>
            <person name="Ngan C.Y."/>
            <person name="Orejas M."/>
            <person name="Orosz E."/>
            <person name="Ouedraogo J.P."/>
            <person name="Overkamp K.M."/>
            <person name="Park H.-S."/>
            <person name="Perrone G."/>
            <person name="Piumi F."/>
            <person name="Punt P.J."/>
            <person name="Ram A.F."/>
            <person name="Ramon A."/>
            <person name="Rauscher S."/>
            <person name="Record E."/>
            <person name="Riano-Pachon D.M."/>
            <person name="Robert V."/>
            <person name="Roehrig J."/>
            <person name="Ruller R."/>
            <person name="Salamov A."/>
            <person name="Salih N.S."/>
            <person name="Samson R.A."/>
            <person name="Sandor E."/>
            <person name="Sanguinetti M."/>
            <person name="Schuetze T."/>
            <person name="Sepcic K."/>
            <person name="Shelest E."/>
            <person name="Sherlock G."/>
            <person name="Sophianopoulou V."/>
            <person name="Squina F.M."/>
            <person name="Sun H."/>
            <person name="Susca A."/>
            <person name="Todd R.B."/>
            <person name="Tsang A."/>
            <person name="Unkles S.E."/>
            <person name="van de Wiele N."/>
            <person name="van Rossen-Uffink D."/>
            <person name="Oliveira J.V."/>
            <person name="Vesth T.C."/>
            <person name="Visser J."/>
            <person name="Yu J.-H."/>
            <person name="Zhou M."/>
            <person name="Andersen M.R."/>
            <person name="Archer D.B."/>
            <person name="Baker S.E."/>
            <person name="Benoit I."/>
            <person name="Brakhage A.A."/>
            <person name="Braus G.H."/>
            <person name="Fischer R."/>
            <person name="Frisvad J.C."/>
            <person name="Goldman G.H."/>
            <person name="Houbraken J."/>
            <person name="Oakley B."/>
            <person name="Pocsi I."/>
            <person name="Scazzocchio C."/>
            <person name="Seiboth B."/>
            <person name="vanKuyk P.A."/>
            <person name="Wortman J."/>
            <person name="Dyer P.S."/>
            <person name="Grigoriev I.V."/>
        </authorList>
    </citation>
    <scope>NUCLEOTIDE SEQUENCE [LARGE SCALE GENOMIC DNA]</scope>
    <source>
        <strain evidence="11">ITEM 5010</strain>
    </source>
</reference>
<keyword evidence="5 9" id="KW-0560">Oxidoreductase</keyword>
<sequence>MSAAVWTGVLVALAAFYLAKFYSRKRQQLPLPPGPRRKPIIGNLSDLPNSTEKDWEFWLKHKSLYGPISSLSVMGQTIIIVNDARLAVEMMEKRSAIHISRPHQNFAEMAGWKDKVLGAVTDMVQFRQTRRNLHGEIGSNKSVARFNDIQAAEVARFLLRVLDAPDKLVEHIRKEAGAIILRIGYGYTIEPHGPDPLVDLADVAMETFGIAMLPATWAVDFFPILKYVPAWFPGAGFKKIAQNYRKKVAAFSDIPYGFVQQQMRDGCFVPSFLSNLLQDGAPEPGSKEENTIKWSAGSLYAGGADTTVSSISSFFLAMALFPEVQRKAQEELDAVVGTNRLPQYEDREQLPYINALVKEVLRWHPVVPMSLAHTPIKDDTIEGYSIPKGATVLANIWEFTHNPDVYADPMAFNPDRFLASEGHLPERDPHLLVFGFGRRVCPGRNLADANVFLTVVQSLAVFDISKPVEDGKVKDITAEFLPGVISHPAPFTVSIRPRSAAHLGLIRTLEQKYPWEKSNADDLGSVQY</sequence>
<feature type="binding site" description="axial binding residue" evidence="8">
    <location>
        <position position="441"/>
    </location>
    <ligand>
        <name>heme</name>
        <dbReference type="ChEBI" id="CHEBI:30413"/>
    </ligand>
    <ligandPart>
        <name>Fe</name>
        <dbReference type="ChEBI" id="CHEBI:18248"/>
    </ligandPart>
</feature>
<keyword evidence="7 9" id="KW-0503">Monooxygenase</keyword>
<organism evidence="10 11">
    <name type="scientific">Aspergillus carbonarius (strain ITEM 5010)</name>
    <dbReference type="NCBI Taxonomy" id="602072"/>
    <lineage>
        <taxon>Eukaryota</taxon>
        <taxon>Fungi</taxon>
        <taxon>Dikarya</taxon>
        <taxon>Ascomycota</taxon>
        <taxon>Pezizomycotina</taxon>
        <taxon>Eurotiomycetes</taxon>
        <taxon>Eurotiomycetidae</taxon>
        <taxon>Eurotiales</taxon>
        <taxon>Aspergillaceae</taxon>
        <taxon>Aspergillus</taxon>
        <taxon>Aspergillus subgen. Circumdati</taxon>
    </lineage>
</organism>
<evidence type="ECO:0000313" key="11">
    <source>
        <dbReference type="Proteomes" id="UP000188318"/>
    </source>
</evidence>
<comment type="cofactor">
    <cofactor evidence="1 8">
        <name>heme</name>
        <dbReference type="ChEBI" id="CHEBI:30413"/>
    </cofactor>
</comment>
<dbReference type="InterPro" id="IPR017972">
    <property type="entry name" value="Cyt_P450_CS"/>
</dbReference>
<gene>
    <name evidence="10" type="ORF">ASPCADRAFT_129254</name>
</gene>
<evidence type="ECO:0000256" key="2">
    <source>
        <dbReference type="ARBA" id="ARBA00010617"/>
    </source>
</evidence>
<name>A0A1R3RSX2_ASPC5</name>
<dbReference type="PRINTS" id="PR00463">
    <property type="entry name" value="EP450I"/>
</dbReference>
<comment type="similarity">
    <text evidence="2 9">Belongs to the cytochrome P450 family.</text>
</comment>
<keyword evidence="4 8" id="KW-0479">Metal-binding</keyword>
<dbReference type="GO" id="GO:0020037">
    <property type="term" value="F:heme binding"/>
    <property type="evidence" value="ECO:0007669"/>
    <property type="project" value="InterPro"/>
</dbReference>
<dbReference type="PROSITE" id="PS00086">
    <property type="entry name" value="CYTOCHROME_P450"/>
    <property type="match status" value="1"/>
</dbReference>
<dbReference type="STRING" id="602072.A0A1R3RSX2"/>
<dbReference type="InterPro" id="IPR002401">
    <property type="entry name" value="Cyt_P450_E_grp-I"/>
</dbReference>
<dbReference type="GO" id="GO:0016705">
    <property type="term" value="F:oxidoreductase activity, acting on paired donors, with incorporation or reduction of molecular oxygen"/>
    <property type="evidence" value="ECO:0007669"/>
    <property type="project" value="InterPro"/>
</dbReference>
<dbReference type="CDD" id="cd11065">
    <property type="entry name" value="CYP64-like"/>
    <property type="match status" value="1"/>
</dbReference>
<dbReference type="EMBL" id="KV907497">
    <property type="protein sequence ID" value="OOF97574.1"/>
    <property type="molecule type" value="Genomic_DNA"/>
</dbReference>
<dbReference type="PANTHER" id="PTHR46300">
    <property type="entry name" value="P450, PUTATIVE (EUROFUNG)-RELATED-RELATED"/>
    <property type="match status" value="1"/>
</dbReference>
<dbReference type="OrthoDB" id="2789670at2759"/>
<dbReference type="AlphaFoldDB" id="A0A1R3RSX2"/>
<dbReference type="VEuPathDB" id="FungiDB:ASPCADRAFT_129254"/>
<evidence type="ECO:0000256" key="8">
    <source>
        <dbReference type="PIRSR" id="PIRSR602401-1"/>
    </source>
</evidence>
<dbReference type="OMA" id="HFDEIFW"/>
<evidence type="ECO:0000256" key="5">
    <source>
        <dbReference type="ARBA" id="ARBA00023002"/>
    </source>
</evidence>
<evidence type="ECO:0000256" key="3">
    <source>
        <dbReference type="ARBA" id="ARBA00022617"/>
    </source>
</evidence>
<dbReference type="PRINTS" id="PR00385">
    <property type="entry name" value="P450"/>
</dbReference>
<dbReference type="PANTHER" id="PTHR46300:SF7">
    <property type="entry name" value="P450, PUTATIVE (EUROFUNG)-RELATED"/>
    <property type="match status" value="1"/>
</dbReference>
<evidence type="ECO:0000256" key="1">
    <source>
        <dbReference type="ARBA" id="ARBA00001971"/>
    </source>
</evidence>
<evidence type="ECO:0000256" key="9">
    <source>
        <dbReference type="RuleBase" id="RU000461"/>
    </source>
</evidence>
<protein>
    <recommendedName>
        <fullName evidence="12">O-methylsterigmatocystin oxidoreductase</fullName>
    </recommendedName>
</protein>
<dbReference type="GO" id="GO:0005506">
    <property type="term" value="F:iron ion binding"/>
    <property type="evidence" value="ECO:0007669"/>
    <property type="project" value="InterPro"/>
</dbReference>
<dbReference type="InterPro" id="IPR036396">
    <property type="entry name" value="Cyt_P450_sf"/>
</dbReference>
<proteinExistence type="inferred from homology"/>
<evidence type="ECO:0008006" key="12">
    <source>
        <dbReference type="Google" id="ProtNLM"/>
    </source>
</evidence>
<dbReference type="SUPFAM" id="SSF48264">
    <property type="entry name" value="Cytochrome P450"/>
    <property type="match status" value="1"/>
</dbReference>
<keyword evidence="3 8" id="KW-0349">Heme</keyword>
<keyword evidence="6 8" id="KW-0408">Iron</keyword>
<dbReference type="Gene3D" id="1.10.630.10">
    <property type="entry name" value="Cytochrome P450"/>
    <property type="match status" value="1"/>
</dbReference>
<evidence type="ECO:0000256" key="4">
    <source>
        <dbReference type="ARBA" id="ARBA00022723"/>
    </source>
</evidence>